<dbReference type="KEGG" id="more:E1B28_013445"/>
<dbReference type="AlphaFoldDB" id="A0A9P7UM70"/>
<gene>
    <name evidence="1" type="ORF">E1B28_013445</name>
</gene>
<evidence type="ECO:0000313" key="1">
    <source>
        <dbReference type="EMBL" id="KAG7087482.1"/>
    </source>
</evidence>
<keyword evidence="2" id="KW-1185">Reference proteome</keyword>
<sequence length="158" mass="18156">MFLSNVGHELLPIDEGEHAGYGLFVIVYLLNFYKSPHPIVSRFTPETHQDWWDISVVARARSVAKSKRLPPRLLANHKRSPKMLREFTVPSEDDKFLKLKPRTDGTIGHSILSKRCPNSIGRPMDFLYDWEVVGCLVDVVRRLPPLGYPFTDIFPVNQ</sequence>
<organism evidence="1 2">
    <name type="scientific">Marasmius oreades</name>
    <name type="common">fairy-ring Marasmius</name>
    <dbReference type="NCBI Taxonomy" id="181124"/>
    <lineage>
        <taxon>Eukaryota</taxon>
        <taxon>Fungi</taxon>
        <taxon>Dikarya</taxon>
        <taxon>Basidiomycota</taxon>
        <taxon>Agaricomycotina</taxon>
        <taxon>Agaricomycetes</taxon>
        <taxon>Agaricomycetidae</taxon>
        <taxon>Agaricales</taxon>
        <taxon>Marasmiineae</taxon>
        <taxon>Marasmiaceae</taxon>
        <taxon>Marasmius</taxon>
    </lineage>
</organism>
<dbReference type="Proteomes" id="UP001049176">
    <property type="component" value="Chromosome 9"/>
</dbReference>
<proteinExistence type="predicted"/>
<comment type="caution">
    <text evidence="1">The sequence shown here is derived from an EMBL/GenBank/DDBJ whole genome shotgun (WGS) entry which is preliminary data.</text>
</comment>
<dbReference type="EMBL" id="CM032189">
    <property type="protein sequence ID" value="KAG7087482.1"/>
    <property type="molecule type" value="Genomic_DNA"/>
</dbReference>
<reference evidence="1" key="1">
    <citation type="journal article" date="2021" name="Genome Biol. Evol.">
        <title>The assembled and annotated genome of the fairy-ring fungus Marasmius oreades.</title>
        <authorList>
            <person name="Hiltunen M."/>
            <person name="Ament-Velasquez S.L."/>
            <person name="Johannesson H."/>
        </authorList>
    </citation>
    <scope>NUCLEOTIDE SEQUENCE</scope>
    <source>
        <strain evidence="1">03SP1</strain>
    </source>
</reference>
<name>A0A9P7UM70_9AGAR</name>
<evidence type="ECO:0000313" key="2">
    <source>
        <dbReference type="Proteomes" id="UP001049176"/>
    </source>
</evidence>
<protein>
    <submittedName>
        <fullName evidence="1">Uncharacterized protein</fullName>
    </submittedName>
</protein>
<dbReference type="RefSeq" id="XP_043003953.1">
    <property type="nucleotide sequence ID" value="XM_043158602.1"/>
</dbReference>
<accession>A0A9P7UM70</accession>
<dbReference type="GeneID" id="66082520"/>